<sequence length="134" mass="13764">MVSKLQRVATAAARKAVTRMQAIKESTSHDSASGDSSPVVVNIQRGESLTAKDTSAAYAAGTANRNLDESEIELISSGESDDVSDSKATPHASGSPGADTARTRVNGSGERGGILSENFGLSDYSDESPPHASP</sequence>
<dbReference type="AlphaFoldDB" id="A0AAV1UCH4"/>
<reference evidence="2" key="1">
    <citation type="submission" date="2024-01" db="EMBL/GenBank/DDBJ databases">
        <authorList>
            <person name="Webb A."/>
        </authorList>
    </citation>
    <scope>NUCLEOTIDE SEQUENCE</scope>
    <source>
        <strain evidence="2">Pm1</strain>
    </source>
</reference>
<protein>
    <submittedName>
        <fullName evidence="2">Uncharacterized protein</fullName>
    </submittedName>
</protein>
<comment type="caution">
    <text evidence="2">The sequence shown here is derived from an EMBL/GenBank/DDBJ whole genome shotgun (WGS) entry which is preliminary data.</text>
</comment>
<feature type="region of interest" description="Disordered" evidence="1">
    <location>
        <begin position="20"/>
        <end position="48"/>
    </location>
</feature>
<evidence type="ECO:0000313" key="2">
    <source>
        <dbReference type="EMBL" id="CAK7932105.1"/>
    </source>
</evidence>
<dbReference type="EMBL" id="CAKLBY020000188">
    <property type="protein sequence ID" value="CAK7932105.1"/>
    <property type="molecule type" value="Genomic_DNA"/>
</dbReference>
<evidence type="ECO:0000313" key="3">
    <source>
        <dbReference type="Proteomes" id="UP001162060"/>
    </source>
</evidence>
<organism evidence="2 3">
    <name type="scientific">Peronospora matthiolae</name>
    <dbReference type="NCBI Taxonomy" id="2874970"/>
    <lineage>
        <taxon>Eukaryota</taxon>
        <taxon>Sar</taxon>
        <taxon>Stramenopiles</taxon>
        <taxon>Oomycota</taxon>
        <taxon>Peronosporomycetes</taxon>
        <taxon>Peronosporales</taxon>
        <taxon>Peronosporaceae</taxon>
        <taxon>Peronospora</taxon>
    </lineage>
</organism>
<feature type="region of interest" description="Disordered" evidence="1">
    <location>
        <begin position="62"/>
        <end position="134"/>
    </location>
</feature>
<name>A0AAV1UCH4_9STRA</name>
<accession>A0AAV1UCH4</accession>
<evidence type="ECO:0000256" key="1">
    <source>
        <dbReference type="SAM" id="MobiDB-lite"/>
    </source>
</evidence>
<gene>
    <name evidence="2" type="ORF">PM001_LOCUS17255</name>
</gene>
<proteinExistence type="predicted"/>
<dbReference type="Proteomes" id="UP001162060">
    <property type="component" value="Unassembled WGS sequence"/>
</dbReference>